<comment type="subcellular location">
    <subcellularLocation>
        <location evidence="1">Nucleus</location>
    </subcellularLocation>
</comment>
<dbReference type="SUPFAM" id="SSF46689">
    <property type="entry name" value="Homeodomain-like"/>
    <property type="match status" value="1"/>
</dbReference>
<dbReference type="PANTHER" id="PTHR13859:SF11">
    <property type="entry name" value="GRUNGE, ISOFORM J"/>
    <property type="match status" value="1"/>
</dbReference>
<feature type="compositionally biased region" description="Polar residues" evidence="5">
    <location>
        <begin position="1074"/>
        <end position="1105"/>
    </location>
</feature>
<protein>
    <submittedName>
        <fullName evidence="8">Atrophin-1 family</fullName>
    </submittedName>
</protein>
<dbReference type="PROSITE" id="PS51293">
    <property type="entry name" value="SANT"/>
    <property type="match status" value="1"/>
</dbReference>
<accession>A0AAW1MFT6</accession>
<evidence type="ECO:0000256" key="3">
    <source>
        <dbReference type="ARBA" id="ARBA00023163"/>
    </source>
</evidence>
<keyword evidence="2" id="KW-0805">Transcription regulation</keyword>
<dbReference type="CDD" id="cd11661">
    <property type="entry name" value="SANT_MTA3_like"/>
    <property type="match status" value="1"/>
</dbReference>
<feature type="domain" description="SANT" evidence="7">
    <location>
        <begin position="119"/>
        <end position="171"/>
    </location>
</feature>
<feature type="compositionally biased region" description="Basic and acidic residues" evidence="5">
    <location>
        <begin position="1472"/>
        <end position="1495"/>
    </location>
</feature>
<feature type="compositionally biased region" description="Low complexity" evidence="5">
    <location>
        <begin position="1289"/>
        <end position="1304"/>
    </location>
</feature>
<dbReference type="Gene3D" id="4.10.1240.50">
    <property type="match status" value="1"/>
</dbReference>
<dbReference type="EMBL" id="JASPKY010000041">
    <property type="protein sequence ID" value="KAK9746209.1"/>
    <property type="molecule type" value="Genomic_DNA"/>
</dbReference>
<feature type="compositionally biased region" description="Low complexity" evidence="5">
    <location>
        <begin position="1254"/>
        <end position="1267"/>
    </location>
</feature>
<feature type="region of interest" description="Disordered" evidence="5">
    <location>
        <begin position="283"/>
        <end position="516"/>
    </location>
</feature>
<feature type="compositionally biased region" description="Basic residues" evidence="5">
    <location>
        <begin position="1305"/>
        <end position="1315"/>
    </location>
</feature>
<dbReference type="PROSITE" id="PS51156">
    <property type="entry name" value="ELM2"/>
    <property type="match status" value="1"/>
</dbReference>
<feature type="compositionally biased region" description="Polar residues" evidence="5">
    <location>
        <begin position="383"/>
        <end position="405"/>
    </location>
</feature>
<feature type="compositionally biased region" description="Low complexity" evidence="5">
    <location>
        <begin position="1188"/>
        <end position="1205"/>
    </location>
</feature>
<feature type="region of interest" description="Disordered" evidence="5">
    <location>
        <begin position="1456"/>
        <end position="1533"/>
    </location>
</feature>
<feature type="compositionally biased region" description="Polar residues" evidence="5">
    <location>
        <begin position="194"/>
        <end position="216"/>
    </location>
</feature>
<organism evidence="8 9">
    <name type="scientific">Popillia japonica</name>
    <name type="common">Japanese beetle</name>
    <dbReference type="NCBI Taxonomy" id="7064"/>
    <lineage>
        <taxon>Eukaryota</taxon>
        <taxon>Metazoa</taxon>
        <taxon>Ecdysozoa</taxon>
        <taxon>Arthropoda</taxon>
        <taxon>Hexapoda</taxon>
        <taxon>Insecta</taxon>
        <taxon>Pterygota</taxon>
        <taxon>Neoptera</taxon>
        <taxon>Endopterygota</taxon>
        <taxon>Coleoptera</taxon>
        <taxon>Polyphaga</taxon>
        <taxon>Scarabaeiformia</taxon>
        <taxon>Scarabaeidae</taxon>
        <taxon>Rutelinae</taxon>
        <taxon>Popillia</taxon>
    </lineage>
</organism>
<feature type="region of interest" description="Disordered" evidence="5">
    <location>
        <begin position="827"/>
        <end position="872"/>
    </location>
</feature>
<dbReference type="InterPro" id="IPR000949">
    <property type="entry name" value="ELM2_dom"/>
</dbReference>
<comment type="caution">
    <text evidence="8">The sequence shown here is derived from an EMBL/GenBank/DDBJ whole genome shotgun (WGS) entry which is preliminary data.</text>
</comment>
<feature type="compositionally biased region" description="Low complexity" evidence="5">
    <location>
        <begin position="1061"/>
        <end position="1073"/>
    </location>
</feature>
<feature type="compositionally biased region" description="Acidic residues" evidence="5">
    <location>
        <begin position="231"/>
        <end position="241"/>
    </location>
</feature>
<evidence type="ECO:0000313" key="9">
    <source>
        <dbReference type="Proteomes" id="UP001458880"/>
    </source>
</evidence>
<dbReference type="PANTHER" id="PTHR13859">
    <property type="entry name" value="ATROPHIN-RELATED"/>
    <property type="match status" value="1"/>
</dbReference>
<feature type="region of interest" description="Disordered" evidence="5">
    <location>
        <begin position="170"/>
        <end position="245"/>
    </location>
</feature>
<dbReference type="SMART" id="SM00717">
    <property type="entry name" value="SANT"/>
    <property type="match status" value="1"/>
</dbReference>
<feature type="compositionally biased region" description="Basic residues" evidence="5">
    <location>
        <begin position="176"/>
        <end position="193"/>
    </location>
</feature>
<dbReference type="SMART" id="SM00401">
    <property type="entry name" value="ZnF_GATA"/>
    <property type="match status" value="1"/>
</dbReference>
<evidence type="ECO:0000259" key="7">
    <source>
        <dbReference type="PROSITE" id="PS51293"/>
    </source>
</evidence>
<proteinExistence type="predicted"/>
<gene>
    <name evidence="8" type="ORF">QE152_g6318</name>
</gene>
<evidence type="ECO:0000259" key="6">
    <source>
        <dbReference type="PROSITE" id="PS51156"/>
    </source>
</evidence>
<feature type="domain" description="ELM2" evidence="6">
    <location>
        <begin position="6"/>
        <end position="115"/>
    </location>
</feature>
<feature type="compositionally biased region" description="Basic and acidic residues" evidence="5">
    <location>
        <begin position="418"/>
        <end position="449"/>
    </location>
</feature>
<feature type="compositionally biased region" description="Basic and acidic residues" evidence="5">
    <location>
        <begin position="1431"/>
        <end position="1440"/>
    </location>
</feature>
<dbReference type="SMART" id="SM01189">
    <property type="entry name" value="ELM2"/>
    <property type="match status" value="1"/>
</dbReference>
<evidence type="ECO:0000256" key="5">
    <source>
        <dbReference type="SAM" id="MobiDB-lite"/>
    </source>
</evidence>
<keyword evidence="3" id="KW-0804">Transcription</keyword>
<keyword evidence="9" id="KW-1185">Reference proteome</keyword>
<feature type="compositionally biased region" description="Pro residues" evidence="5">
    <location>
        <begin position="1420"/>
        <end position="1430"/>
    </location>
</feature>
<feature type="compositionally biased region" description="Polar residues" evidence="5">
    <location>
        <begin position="1268"/>
        <end position="1288"/>
    </location>
</feature>
<feature type="compositionally biased region" description="Polar residues" evidence="5">
    <location>
        <begin position="1023"/>
        <end position="1034"/>
    </location>
</feature>
<reference evidence="8 9" key="1">
    <citation type="journal article" date="2024" name="BMC Genomics">
        <title>De novo assembly and annotation of Popillia japonica's genome with initial clues to its potential as an invasive pest.</title>
        <authorList>
            <person name="Cucini C."/>
            <person name="Boschi S."/>
            <person name="Funari R."/>
            <person name="Cardaioli E."/>
            <person name="Iannotti N."/>
            <person name="Marturano G."/>
            <person name="Paoli F."/>
            <person name="Bruttini M."/>
            <person name="Carapelli A."/>
            <person name="Frati F."/>
            <person name="Nardi F."/>
        </authorList>
    </citation>
    <scope>NUCLEOTIDE SEQUENCE [LARGE SCALE GENOMIC DNA]</scope>
    <source>
        <strain evidence="8">DMR45628</strain>
    </source>
</reference>
<evidence type="ECO:0000313" key="8">
    <source>
        <dbReference type="EMBL" id="KAK9746209.1"/>
    </source>
</evidence>
<feature type="compositionally biased region" description="Basic and acidic residues" evidence="5">
    <location>
        <begin position="1504"/>
        <end position="1513"/>
    </location>
</feature>
<dbReference type="InterPro" id="IPR009057">
    <property type="entry name" value="Homeodomain-like_sf"/>
</dbReference>
<feature type="compositionally biased region" description="Acidic residues" evidence="5">
    <location>
        <begin position="470"/>
        <end position="481"/>
    </location>
</feature>
<feature type="compositionally biased region" description="Low complexity" evidence="5">
    <location>
        <begin position="979"/>
        <end position="1001"/>
    </location>
</feature>
<sequence length="1589" mass="176070">MATTQGEIRIGSGNQARLPDYRPGVPPEQLSPDPEFSRTREELRWIPAMTLDTDLLMYLRAARSMAAFAGMCDGGCPEDGANAASRDDTTINALDVLHDSGYDPGRALQALVKCPVPKGIDKKWSEEETKRFVKGLRQFGKNFFRIRKDLLPHRDTPELVEFYYLWKKTPGANNNRPHRRRRPGSLRRIRNTRNSRGGNAPPTTGRTPVETENSRPSPQPGKEPGETSSVTEDDNSEDDSDSRDAQYRCSHCFTTNSRDWQTAGKDRQLYCWDCRVHLKKTNELPPLTSGAAPPSANGAKESTPKESVKDNTNNKEKQDAAGNKEKDSKDNGNKEPSYLFRPVADSPDASPQRMRTRNKAAKEQNTNRSRPKRGTETPEPKTPSKQQVQQGSTPAGGSPLEKSSANTTPNTPGKKKGKNDTKSETPSKSRKRGQDKADDTETDEKDLGLFKKKRERAESPSASDSGSINDEGDTNEPESESTDGNSLPPSSTPAPIITSCTTTTTTNSSLAVQDSPPIKPAKIEPVEIPIDKPAVVTSSTLVAATVPVPVITTNKVPTIVAAEPPPQPLNVSIRLPDDINERKNLIKRNLAVTSDIKELKFPEAVKDDINERKNLIKRNLAVTSDIKELKFPEAVKYPTEIKSEPVIPETIMKIEKEIKDEIKDVVQPDKFKTELKTELIIPKVPLEKVIIKEELESSNEAINLNPKEEFKDNLFLPQTMNIKEQINFSLKDTHLNHLQPLGMSEMERPKEQIPNPQPYLTKDTFKNEYNVYNQKEQNAPLNAVVKLEPRDEPMELTSSNRADLFNQSMTAQTLNIPTVIPMSQSMQNRNENMYEEEKREKLERPERVERPDRGDLKRPDRGDLTIGQPPLPNIMQSANLVTIGGQSGINHYGYMSYNPHSPRNLEKNVPTSQPLMPTQINQMEPQNLKIKQEVPETPVHNLSTNYAPYSQGNMSSSSSGSLHNSTPSPQINPNPPQINVPSAPSSGYGSQSNSSMSMMNNDPLQSLKDVKVPGFSLPSVVAQSVSNERPSSGSAIEIKKEPEYPTPITSASPIQPPVKSPAPKTTSSTPTPTINVSQTPPLRQNTTNSPQSGMSYSAINLISPGSNQPPSLPPTSQPQHPFGAPMHPPHPLMQSIYASMHQFPHSYPGYPYSFSYPYGPMPQPHAIPPPHQPTTTRQDVVAKPTIETSTTMISSHSNSTTSSLTARREVRETDEHGREREQTHETTLTQHHSTSHHSAVHSSTEKQGYGGANHSITISHSTSSSTSQSLQHKINQKIVRTNSPHNPVSQSSASLNHSASASSHQHTHHHTHHHERMSPGNPVLSIRHGMHPKPPQTNPHHLMIQPPSMGHHGPPLGPPSMANSSLEALRAHAAQAAANMQNNMHPPTSSPMPLQQPKIEEVKIEPEPEPSPEDESQPSPIGPPRGPSPEPRIEDSECHRSQSAIFLRHWNRGDYNSCTRTDLTFKPVPDSKLARKREERLRKQAEREREERERAQQAQARKITTPDKPDVKPPSRGPLESVSSPYDRFQRSGYPDTPALRQLSEYARPHAGFSPAGHMTRILPAPHCIDPMMYQLNSLYGPGILKQVI</sequence>
<dbReference type="Gene3D" id="1.10.10.60">
    <property type="entry name" value="Homeodomain-like"/>
    <property type="match status" value="1"/>
</dbReference>
<dbReference type="GO" id="GO:0003714">
    <property type="term" value="F:transcription corepressor activity"/>
    <property type="evidence" value="ECO:0007669"/>
    <property type="project" value="TreeGrafter"/>
</dbReference>
<dbReference type="InterPro" id="IPR001005">
    <property type="entry name" value="SANT/Myb"/>
</dbReference>
<dbReference type="FunFam" id="4.10.1240.50:FF:000004">
    <property type="entry name" value="arginine-glutamic acid dipeptide repeats protein-like"/>
    <property type="match status" value="1"/>
</dbReference>
<feature type="compositionally biased region" description="Low complexity" evidence="5">
    <location>
        <begin position="486"/>
        <end position="511"/>
    </location>
</feature>
<feature type="region of interest" description="Disordered" evidence="5">
    <location>
        <begin position="1"/>
        <end position="36"/>
    </location>
</feature>
<dbReference type="InterPro" id="IPR017884">
    <property type="entry name" value="SANT_dom"/>
</dbReference>
<feature type="region of interest" description="Disordered" evidence="5">
    <location>
        <begin position="1405"/>
        <end position="1440"/>
    </location>
</feature>
<keyword evidence="4" id="KW-0539">Nucleus</keyword>
<feature type="region of interest" description="Disordered" evidence="5">
    <location>
        <begin position="940"/>
        <end position="1002"/>
    </location>
</feature>
<dbReference type="InterPro" id="IPR000679">
    <property type="entry name" value="Znf_GATA"/>
</dbReference>
<feature type="compositionally biased region" description="Basic and acidic residues" evidence="5">
    <location>
        <begin position="1206"/>
        <end position="1224"/>
    </location>
</feature>
<feature type="compositionally biased region" description="Basic and acidic residues" evidence="5">
    <location>
        <begin position="835"/>
        <end position="863"/>
    </location>
</feature>
<dbReference type="GO" id="GO:0043565">
    <property type="term" value="F:sequence-specific DNA binding"/>
    <property type="evidence" value="ECO:0007669"/>
    <property type="project" value="InterPro"/>
</dbReference>
<dbReference type="GO" id="GO:0005634">
    <property type="term" value="C:nucleus"/>
    <property type="evidence" value="ECO:0007669"/>
    <property type="project" value="UniProtKB-SubCell"/>
</dbReference>
<evidence type="ECO:0000256" key="2">
    <source>
        <dbReference type="ARBA" id="ARBA00023015"/>
    </source>
</evidence>
<feature type="compositionally biased region" description="Basic and acidic residues" evidence="5">
    <location>
        <begin position="302"/>
        <end position="333"/>
    </location>
</feature>
<feature type="compositionally biased region" description="Acidic residues" evidence="5">
    <location>
        <begin position="1407"/>
        <end position="1416"/>
    </location>
</feature>
<name>A0AAW1MFT6_POPJA</name>
<feature type="compositionally biased region" description="Low complexity" evidence="5">
    <location>
        <begin position="950"/>
        <end position="969"/>
    </location>
</feature>
<feature type="region of interest" description="Disordered" evidence="5">
    <location>
        <begin position="1023"/>
        <end position="1128"/>
    </location>
</feature>
<evidence type="ECO:0000256" key="4">
    <source>
        <dbReference type="ARBA" id="ARBA00023242"/>
    </source>
</evidence>
<dbReference type="FunFam" id="1.10.10.60:FF:000052">
    <property type="entry name" value="Arginine-glutamic acid dipeptide (RE) repeats"/>
    <property type="match status" value="1"/>
</dbReference>
<evidence type="ECO:0000256" key="1">
    <source>
        <dbReference type="ARBA" id="ARBA00004123"/>
    </source>
</evidence>
<feature type="region of interest" description="Disordered" evidence="5">
    <location>
        <begin position="1187"/>
        <end position="1363"/>
    </location>
</feature>
<dbReference type="Proteomes" id="UP001458880">
    <property type="component" value="Unassembled WGS sequence"/>
</dbReference>